<dbReference type="Gene3D" id="2.60.40.1220">
    <property type="match status" value="1"/>
</dbReference>
<evidence type="ECO:0000313" key="5">
    <source>
        <dbReference type="Proteomes" id="UP001428817"/>
    </source>
</evidence>
<dbReference type="InterPro" id="IPR014755">
    <property type="entry name" value="Cu-Rt/internalin_Ig-like"/>
</dbReference>
<dbReference type="EMBL" id="BAABJP010000026">
    <property type="protein sequence ID" value="GAA5162687.1"/>
    <property type="molecule type" value="Genomic_DNA"/>
</dbReference>
<accession>A0ABP9QIY8</accession>
<sequence length="62" mass="5952">MTGPGGAAWTVGPATVAGPVVSAPVTPAGPAGAYVLTYRVVSDDGDPVTGAVRFTLTVPASP</sequence>
<dbReference type="InterPro" id="IPR007348">
    <property type="entry name" value="CopC_dom"/>
</dbReference>
<name>A0ABP9QIY8_9PSEU</name>
<reference evidence="5" key="1">
    <citation type="journal article" date="2019" name="Int. J. Syst. Evol. Microbiol.">
        <title>The Global Catalogue of Microorganisms (GCM) 10K type strain sequencing project: providing services to taxonomists for standard genome sequencing and annotation.</title>
        <authorList>
            <consortium name="The Broad Institute Genomics Platform"/>
            <consortium name="The Broad Institute Genome Sequencing Center for Infectious Disease"/>
            <person name="Wu L."/>
            <person name="Ma J."/>
        </authorList>
    </citation>
    <scope>NUCLEOTIDE SEQUENCE [LARGE SCALE GENOMIC DNA]</scope>
    <source>
        <strain evidence="5">JCM 18303</strain>
    </source>
</reference>
<dbReference type="Proteomes" id="UP001428817">
    <property type="component" value="Unassembled WGS sequence"/>
</dbReference>
<protein>
    <recommendedName>
        <fullName evidence="3">CopC domain-containing protein</fullName>
    </recommendedName>
</protein>
<evidence type="ECO:0000256" key="1">
    <source>
        <dbReference type="ARBA" id="ARBA00022729"/>
    </source>
</evidence>
<feature type="domain" description="CopC" evidence="3">
    <location>
        <begin position="12"/>
        <end position="56"/>
    </location>
</feature>
<keyword evidence="2" id="KW-0186">Copper</keyword>
<dbReference type="InterPro" id="IPR014756">
    <property type="entry name" value="Ig_E-set"/>
</dbReference>
<evidence type="ECO:0000259" key="3">
    <source>
        <dbReference type="Pfam" id="PF04234"/>
    </source>
</evidence>
<organism evidence="4 5">
    <name type="scientific">Pseudonocardia eucalypti</name>
    <dbReference type="NCBI Taxonomy" id="648755"/>
    <lineage>
        <taxon>Bacteria</taxon>
        <taxon>Bacillati</taxon>
        <taxon>Actinomycetota</taxon>
        <taxon>Actinomycetes</taxon>
        <taxon>Pseudonocardiales</taxon>
        <taxon>Pseudonocardiaceae</taxon>
        <taxon>Pseudonocardia</taxon>
    </lineage>
</organism>
<evidence type="ECO:0000256" key="2">
    <source>
        <dbReference type="ARBA" id="ARBA00023008"/>
    </source>
</evidence>
<gene>
    <name evidence="4" type="ORF">GCM10023321_48640</name>
</gene>
<dbReference type="SUPFAM" id="SSF81296">
    <property type="entry name" value="E set domains"/>
    <property type="match status" value="1"/>
</dbReference>
<keyword evidence="5" id="KW-1185">Reference proteome</keyword>
<comment type="caution">
    <text evidence="4">The sequence shown here is derived from an EMBL/GenBank/DDBJ whole genome shotgun (WGS) entry which is preliminary data.</text>
</comment>
<dbReference type="Pfam" id="PF04234">
    <property type="entry name" value="CopC"/>
    <property type="match status" value="1"/>
</dbReference>
<keyword evidence="1" id="KW-0732">Signal</keyword>
<proteinExistence type="predicted"/>
<evidence type="ECO:0000313" key="4">
    <source>
        <dbReference type="EMBL" id="GAA5162687.1"/>
    </source>
</evidence>